<dbReference type="RefSeq" id="WP_072242484.1">
    <property type="nucleotide sequence ID" value="NZ_CYHE01000001.1"/>
</dbReference>
<gene>
    <name evidence="10" type="ORF">Ga0061067_101109</name>
</gene>
<dbReference type="Proteomes" id="UP000183900">
    <property type="component" value="Unassembled WGS sequence"/>
</dbReference>
<evidence type="ECO:0000259" key="9">
    <source>
        <dbReference type="Pfam" id="PF12832"/>
    </source>
</evidence>
<dbReference type="InterPro" id="IPR026032">
    <property type="entry name" value="HcaT-like"/>
</dbReference>
<dbReference type="AlphaFoldDB" id="A0A0K6HLZ6"/>
<keyword evidence="11" id="KW-1185">Reference proteome</keyword>
<proteinExistence type="predicted"/>
<dbReference type="Gene3D" id="1.20.1250.20">
    <property type="entry name" value="MFS general substrate transporter like domains"/>
    <property type="match status" value="2"/>
</dbReference>
<sequence>MKMFQVGLAPRVSALYGVNFVGTGLFLPFFPVILANRSYSVTEVSFALAIGTYAKITASPFLTALSDKTGLRRLSICFYSLMGMAFLALFAFTSSYVLAVVAVMGLMVCWAPIVPLADGYALDVVRQTGAPYGRMRLWGSAAFVGGTVLAGWLMMPHTEMPYLAGILGSMVATVLVAGTLPPMRNPEREAREASEAAHAADKKPAVFRQPWFLALVTLIGLSQAAHSAYYAFSTIYWTKTGVPEHLMGPLWSVGVMAEILLFLFAARLPAWLTPMRLIIIGTAGSVLRWALFTHVQDPAFIVLVQTLHGLSFGAVHLGGVALIAQAVPMRWSATGQSLMATSTGFLTATATWFSGPLYAAAPAFAFYAMSVMAALAFVCLLLLARHPGFRARTAG</sequence>
<dbReference type="EMBL" id="CYHE01000001">
    <property type="protein sequence ID" value="CUA91818.1"/>
    <property type="molecule type" value="Genomic_DNA"/>
</dbReference>
<comment type="subcellular location">
    <subcellularLocation>
        <location evidence="1">Cell inner membrane</location>
        <topology evidence="1">Multi-pass membrane protein</topology>
    </subcellularLocation>
</comment>
<feature type="transmembrane region" description="Helical" evidence="8">
    <location>
        <begin position="76"/>
        <end position="92"/>
    </location>
</feature>
<keyword evidence="7 8" id="KW-0472">Membrane</keyword>
<dbReference type="PANTHER" id="PTHR23522:SF10">
    <property type="entry name" value="3-PHENYLPROPIONIC ACID TRANSPORTER-RELATED"/>
    <property type="match status" value="1"/>
</dbReference>
<feature type="transmembrane region" description="Helical" evidence="8">
    <location>
        <begin position="364"/>
        <end position="384"/>
    </location>
</feature>
<feature type="transmembrane region" description="Helical" evidence="8">
    <location>
        <begin position="46"/>
        <end position="64"/>
    </location>
</feature>
<keyword evidence="5 8" id="KW-0812">Transmembrane</keyword>
<dbReference type="SUPFAM" id="SSF103473">
    <property type="entry name" value="MFS general substrate transporter"/>
    <property type="match status" value="1"/>
</dbReference>
<evidence type="ECO:0000256" key="3">
    <source>
        <dbReference type="ARBA" id="ARBA00022475"/>
    </source>
</evidence>
<keyword evidence="3" id="KW-1003">Cell membrane</keyword>
<feature type="transmembrane region" description="Helical" evidence="8">
    <location>
        <begin position="98"/>
        <end position="117"/>
    </location>
</feature>
<evidence type="ECO:0000256" key="4">
    <source>
        <dbReference type="ARBA" id="ARBA00022519"/>
    </source>
</evidence>
<feature type="transmembrane region" description="Helical" evidence="8">
    <location>
        <begin position="250"/>
        <end position="270"/>
    </location>
</feature>
<evidence type="ECO:0000256" key="8">
    <source>
        <dbReference type="SAM" id="Phobius"/>
    </source>
</evidence>
<feature type="domain" description="Major facilitator superfamily associated" evidence="9">
    <location>
        <begin position="12"/>
        <end position="367"/>
    </location>
</feature>
<dbReference type="PIRSF" id="PIRSF004925">
    <property type="entry name" value="HcaT"/>
    <property type="match status" value="1"/>
</dbReference>
<protein>
    <submittedName>
        <fullName evidence="10">Predicted arabinose efflux permease, MFS family</fullName>
    </submittedName>
</protein>
<dbReference type="PANTHER" id="PTHR23522">
    <property type="entry name" value="BLL5896 PROTEIN"/>
    <property type="match status" value="1"/>
</dbReference>
<evidence type="ECO:0000256" key="1">
    <source>
        <dbReference type="ARBA" id="ARBA00004429"/>
    </source>
</evidence>
<dbReference type="GO" id="GO:0005886">
    <property type="term" value="C:plasma membrane"/>
    <property type="evidence" value="ECO:0007669"/>
    <property type="project" value="UniProtKB-SubCell"/>
</dbReference>
<evidence type="ECO:0000256" key="2">
    <source>
        <dbReference type="ARBA" id="ARBA00022448"/>
    </source>
</evidence>
<accession>A0A0K6HLZ6</accession>
<dbReference type="InterPro" id="IPR024989">
    <property type="entry name" value="MFS_assoc_dom"/>
</dbReference>
<feature type="transmembrane region" description="Helical" evidence="8">
    <location>
        <begin position="211"/>
        <end position="230"/>
    </location>
</feature>
<keyword evidence="6 8" id="KW-1133">Transmembrane helix</keyword>
<reference evidence="11" key="1">
    <citation type="submission" date="2015-08" db="EMBL/GenBank/DDBJ databases">
        <authorList>
            <person name="Varghese N."/>
        </authorList>
    </citation>
    <scope>NUCLEOTIDE SEQUENCE [LARGE SCALE GENOMIC DNA]</scope>
    <source>
        <strain evidence="11">DSM 23407</strain>
    </source>
</reference>
<feature type="transmembrane region" description="Helical" evidence="8">
    <location>
        <begin position="338"/>
        <end position="358"/>
    </location>
</feature>
<feature type="transmembrane region" description="Helical" evidence="8">
    <location>
        <begin position="277"/>
        <end position="295"/>
    </location>
</feature>
<feature type="transmembrane region" description="Helical" evidence="8">
    <location>
        <begin position="12"/>
        <end position="34"/>
    </location>
</feature>
<evidence type="ECO:0000313" key="10">
    <source>
        <dbReference type="EMBL" id="CUA91818.1"/>
    </source>
</evidence>
<evidence type="ECO:0000256" key="7">
    <source>
        <dbReference type="ARBA" id="ARBA00023136"/>
    </source>
</evidence>
<evidence type="ECO:0000256" key="6">
    <source>
        <dbReference type="ARBA" id="ARBA00022989"/>
    </source>
</evidence>
<feature type="transmembrane region" description="Helical" evidence="8">
    <location>
        <begin position="161"/>
        <end position="181"/>
    </location>
</feature>
<dbReference type="Pfam" id="PF12832">
    <property type="entry name" value="MFS_1_like"/>
    <property type="match status" value="1"/>
</dbReference>
<evidence type="ECO:0000313" key="11">
    <source>
        <dbReference type="Proteomes" id="UP000183900"/>
    </source>
</evidence>
<evidence type="ECO:0000256" key="5">
    <source>
        <dbReference type="ARBA" id="ARBA00022692"/>
    </source>
</evidence>
<dbReference type="GO" id="GO:0015528">
    <property type="term" value="F:lactose:proton symporter activity"/>
    <property type="evidence" value="ECO:0007669"/>
    <property type="project" value="TreeGrafter"/>
</dbReference>
<organism evidence="10 11">
    <name type="scientific">Pannonibacter indicus</name>
    <dbReference type="NCBI Taxonomy" id="466044"/>
    <lineage>
        <taxon>Bacteria</taxon>
        <taxon>Pseudomonadati</taxon>
        <taxon>Pseudomonadota</taxon>
        <taxon>Alphaproteobacteria</taxon>
        <taxon>Hyphomicrobiales</taxon>
        <taxon>Stappiaceae</taxon>
        <taxon>Pannonibacter</taxon>
    </lineage>
</organism>
<name>A0A0K6HLZ6_9HYPH</name>
<dbReference type="GO" id="GO:0030395">
    <property type="term" value="F:lactose binding"/>
    <property type="evidence" value="ECO:0007669"/>
    <property type="project" value="TreeGrafter"/>
</dbReference>
<feature type="transmembrane region" description="Helical" evidence="8">
    <location>
        <begin position="307"/>
        <end position="326"/>
    </location>
</feature>
<feature type="transmembrane region" description="Helical" evidence="8">
    <location>
        <begin position="137"/>
        <end position="155"/>
    </location>
</feature>
<keyword evidence="2" id="KW-0813">Transport</keyword>
<dbReference type="InterPro" id="IPR036259">
    <property type="entry name" value="MFS_trans_sf"/>
</dbReference>
<dbReference type="NCBIfam" id="NF037955">
    <property type="entry name" value="mfs"/>
    <property type="match status" value="1"/>
</dbReference>
<keyword evidence="4" id="KW-0997">Cell inner membrane</keyword>